<keyword evidence="1" id="KW-1133">Transmembrane helix</keyword>
<dbReference type="Gene3D" id="3.30.565.10">
    <property type="entry name" value="Histidine kinase-like ATPase, C-terminal domain"/>
    <property type="match status" value="1"/>
</dbReference>
<dbReference type="GO" id="GO:0000155">
    <property type="term" value="F:phosphorelay sensor kinase activity"/>
    <property type="evidence" value="ECO:0007669"/>
    <property type="project" value="InterPro"/>
</dbReference>
<dbReference type="PANTHER" id="PTHR34220:SF7">
    <property type="entry name" value="SENSOR HISTIDINE KINASE YPDA"/>
    <property type="match status" value="1"/>
</dbReference>
<dbReference type="InterPro" id="IPR050640">
    <property type="entry name" value="Bact_2-comp_sensor_kinase"/>
</dbReference>
<keyword evidence="1" id="KW-0812">Transmembrane</keyword>
<dbReference type="RefSeq" id="WP_353721106.1">
    <property type="nucleotide sequence ID" value="NZ_CP159289.1"/>
</dbReference>
<evidence type="ECO:0000313" key="3">
    <source>
        <dbReference type="EMBL" id="XCH25809.1"/>
    </source>
</evidence>
<dbReference type="EMBL" id="CP159289">
    <property type="protein sequence ID" value="XCH25809.1"/>
    <property type="molecule type" value="Genomic_DNA"/>
</dbReference>
<dbReference type="GO" id="GO:0016020">
    <property type="term" value="C:membrane"/>
    <property type="evidence" value="ECO:0007669"/>
    <property type="project" value="InterPro"/>
</dbReference>
<protein>
    <submittedName>
        <fullName evidence="3">Histidine kinase</fullName>
    </submittedName>
</protein>
<dbReference type="AlphaFoldDB" id="A0AAU8FMP5"/>
<proteinExistence type="predicted"/>
<dbReference type="InterPro" id="IPR010559">
    <property type="entry name" value="Sig_transdc_His_kin_internal"/>
</dbReference>
<sequence>MILQRKAPSSKDFCFPAPGGLRITYHVCFWVLFVLLHYAYALPTLARKASDASVTIASFLYFLKVIPEYYLCVALYYILRTYIRGFLLFFVLFISALVINHLFSVLLFTWVDYAYGLENMTERFRLFAKLYLTPFNFRDPGAWLVFSNDISEVQFFILPASLKTAKYAANEHVMRQKIENDALNMELKALKSQINPHFVFNVLNAAYARILPISEEAAGYLHKVSEILRLSLYEMNDEFVRLETELAYMKLYVELESIRSNRRCKINIEQHGEVSDEHRVPTMSLITLVENAFKHGVHATRQDSFVDIQIIASGGFLEFDIINSKPTQPLRGKSASGGIGLANLERRLGIYYPGRYEFEKSETDNEFRVLVKMPLEQS</sequence>
<feature type="transmembrane region" description="Helical" evidence="1">
    <location>
        <begin position="86"/>
        <end position="111"/>
    </location>
</feature>
<dbReference type="Pfam" id="PF06580">
    <property type="entry name" value="His_kinase"/>
    <property type="match status" value="1"/>
</dbReference>
<dbReference type="InterPro" id="IPR036890">
    <property type="entry name" value="HATPase_C_sf"/>
</dbReference>
<name>A0AAU8FMP5_9BACT</name>
<dbReference type="SUPFAM" id="SSF55874">
    <property type="entry name" value="ATPase domain of HSP90 chaperone/DNA topoisomerase II/histidine kinase"/>
    <property type="match status" value="1"/>
</dbReference>
<keyword evidence="1" id="KW-0472">Membrane</keyword>
<organism evidence="3">
    <name type="scientific">Dyadobacter sp. 676</name>
    <dbReference type="NCBI Taxonomy" id="3088362"/>
    <lineage>
        <taxon>Bacteria</taxon>
        <taxon>Pseudomonadati</taxon>
        <taxon>Bacteroidota</taxon>
        <taxon>Cytophagia</taxon>
        <taxon>Cytophagales</taxon>
        <taxon>Spirosomataceae</taxon>
        <taxon>Dyadobacter</taxon>
    </lineage>
</organism>
<evidence type="ECO:0000256" key="1">
    <source>
        <dbReference type="SAM" id="Phobius"/>
    </source>
</evidence>
<accession>A0AAU8FMP5</accession>
<gene>
    <name evidence="3" type="ORF">ABV298_05165</name>
</gene>
<feature type="transmembrane region" description="Helical" evidence="1">
    <location>
        <begin position="21"/>
        <end position="40"/>
    </location>
</feature>
<keyword evidence="3" id="KW-0808">Transferase</keyword>
<feature type="domain" description="Signal transduction histidine kinase internal region" evidence="2">
    <location>
        <begin position="185"/>
        <end position="263"/>
    </location>
</feature>
<feature type="transmembrane region" description="Helical" evidence="1">
    <location>
        <begin position="60"/>
        <end position="79"/>
    </location>
</feature>
<keyword evidence="3" id="KW-0418">Kinase</keyword>
<evidence type="ECO:0000259" key="2">
    <source>
        <dbReference type="Pfam" id="PF06580"/>
    </source>
</evidence>
<dbReference type="PANTHER" id="PTHR34220">
    <property type="entry name" value="SENSOR HISTIDINE KINASE YPDA"/>
    <property type="match status" value="1"/>
</dbReference>
<reference evidence="3" key="1">
    <citation type="submission" date="2024-06" db="EMBL/GenBank/DDBJ databases">
        <title>Sequencing and assembly of the genome of Dyadobacter sp. strain 676, a symbiont of Cyamopsis tetragonoloba.</title>
        <authorList>
            <person name="Guro P."/>
            <person name="Sazanova A."/>
            <person name="Kuznetsova I."/>
            <person name="Belimov A."/>
            <person name="Safronova V."/>
        </authorList>
    </citation>
    <scope>NUCLEOTIDE SEQUENCE</scope>
    <source>
        <strain evidence="3">676</strain>
    </source>
</reference>